<dbReference type="SMART" id="SM00456">
    <property type="entry name" value="WW"/>
    <property type="match status" value="3"/>
</dbReference>
<feature type="region of interest" description="Disordered" evidence="10">
    <location>
        <begin position="211"/>
        <end position="257"/>
    </location>
</feature>
<evidence type="ECO:0000256" key="2">
    <source>
        <dbReference type="ARBA" id="ARBA00004496"/>
    </source>
</evidence>
<keyword evidence="5 8" id="KW-0808">Transferase</keyword>
<dbReference type="SMART" id="SM00119">
    <property type="entry name" value="HECTc"/>
    <property type="match status" value="1"/>
</dbReference>
<dbReference type="InterPro" id="IPR000008">
    <property type="entry name" value="C2_dom"/>
</dbReference>
<name>A0ABP9YU48_9FUNG</name>
<evidence type="ECO:0000259" key="12">
    <source>
        <dbReference type="PROSITE" id="PS50020"/>
    </source>
</evidence>
<dbReference type="PIRSF" id="PIRSF001569">
    <property type="entry name" value="E3_ub_ligase_SMURF1"/>
    <property type="match status" value="1"/>
</dbReference>
<dbReference type="PROSITE" id="PS50020">
    <property type="entry name" value="WW_DOMAIN_2"/>
    <property type="match status" value="3"/>
</dbReference>
<dbReference type="CDD" id="cd00201">
    <property type="entry name" value="WW"/>
    <property type="match status" value="3"/>
</dbReference>
<evidence type="ECO:0000256" key="3">
    <source>
        <dbReference type="ARBA" id="ARBA00004906"/>
    </source>
</evidence>
<feature type="domain" description="WW" evidence="12">
    <location>
        <begin position="189"/>
        <end position="222"/>
    </location>
</feature>
<keyword evidence="7 8" id="KW-0833">Ubl conjugation pathway</keyword>
<evidence type="ECO:0000259" key="13">
    <source>
        <dbReference type="PROSITE" id="PS50237"/>
    </source>
</evidence>
<evidence type="ECO:0000256" key="4">
    <source>
        <dbReference type="ARBA" id="ARBA00022490"/>
    </source>
</evidence>
<dbReference type="SUPFAM" id="SSF51045">
    <property type="entry name" value="WW domain"/>
    <property type="match status" value="3"/>
</dbReference>
<feature type="active site" description="Glycyl thioester intermediate" evidence="9">
    <location>
        <position position="744"/>
    </location>
</feature>
<dbReference type="Gene3D" id="3.30.2410.10">
    <property type="entry name" value="Hect, E3 ligase catalytic domain"/>
    <property type="match status" value="1"/>
</dbReference>
<comment type="caution">
    <text evidence="14">The sequence shown here is derived from an EMBL/GenBank/DDBJ whole genome shotgun (WGS) entry which is preliminary data.</text>
</comment>
<keyword evidence="15" id="KW-1185">Reference proteome</keyword>
<evidence type="ECO:0000256" key="8">
    <source>
        <dbReference type="PIRNR" id="PIRNR001569"/>
    </source>
</evidence>
<keyword evidence="4" id="KW-0963">Cytoplasm</keyword>
<dbReference type="Pfam" id="PF00397">
    <property type="entry name" value="WW"/>
    <property type="match status" value="3"/>
</dbReference>
<sequence length="776" mass="88300">MTTRTVRLTVIAADGLVKKDLFFKMPDPFAVVTVNGEQTHTTTVMKKTLNPYWNESFDLKVNSSSVITVQVFDQKKFKKKDQGFLGVINIQVSSIFDLSTDGDEMLTLDLKKSNNHDTVQGKLILNISTNINAPIRNGTNTLVSSSATNSTATITRNPSNPAIDASLPPPHSAPNPATIVETVAENRNNNLPEGWERRVDHLGRPYYVDHNNRTTTWKRPSATTVQDQQDQTELERRRHNARGLPEERPSATSSTVSLDTTVPAARPVSVVSSSSANGGTGGGVVGVQNNMTTAGSGPLPPGWEMRTNPEGRSYFVDHNTRTTTWVDPRRQQYINTIGPGSNLQVQVQPVSQLGPLPSGWEMRLTSTGRVYFVDHNTKTTTWDDPRLPSSLDQNVPQYKRDFRRKLIYFRSQPALRPVPGQCHIKVRRSHIFEDAYAEVMRQVPADLKKRLMIKFDGEDGLDYGGLSREFFFLLSHEMFNPFYCLFEYSAHDNYTLQINPHSAINPEHLNYFKFIGRVVGLAIFHRRFLDAFFIVSLYRMILNKKVLVANMESVDAEFYRSLKWILDNDISDVLELTFSVDDDRFGELVTVDLKPDGRDIEVTEENKVEYVDLVTEWRISKRVEEQFKAFKEGFNQLIPQDLINVFDERELELLIGGIAEIDIDDWKKHTDYRGYTEQDDVIQWFWKCIRTWDSEKKSRLLQFTTGTSRIPVNGFKDLQGSDGPRRFTIEKSGQDTQLPKAHTCFNRIDMPPYKTYEALVAKLTMAVEETVGFGQE</sequence>
<dbReference type="Proteomes" id="UP001473302">
    <property type="component" value="Unassembled WGS sequence"/>
</dbReference>
<evidence type="ECO:0000256" key="5">
    <source>
        <dbReference type="ARBA" id="ARBA00022679"/>
    </source>
</evidence>
<reference evidence="14 15" key="1">
    <citation type="submission" date="2024-04" db="EMBL/GenBank/DDBJ databases">
        <title>genome sequences of Mucor flavus KT1a and Helicostylum pulchrum KT1b strains isolated from the surface of a dry-aged beef.</title>
        <authorList>
            <person name="Toyotome T."/>
            <person name="Hosono M."/>
            <person name="Torimaru M."/>
            <person name="Fukuda K."/>
            <person name="Mikami N."/>
        </authorList>
    </citation>
    <scope>NUCLEOTIDE SEQUENCE [LARGE SCALE GENOMIC DNA]</scope>
    <source>
        <strain evidence="14 15">KT1a</strain>
    </source>
</reference>
<dbReference type="Pfam" id="PF00632">
    <property type="entry name" value="HECT"/>
    <property type="match status" value="1"/>
</dbReference>
<dbReference type="InterPro" id="IPR050409">
    <property type="entry name" value="E3_ubiq-protein_ligase"/>
</dbReference>
<evidence type="ECO:0000256" key="7">
    <source>
        <dbReference type="ARBA" id="ARBA00022786"/>
    </source>
</evidence>
<dbReference type="EC" id="2.3.2.26" evidence="8"/>
<dbReference type="EMBL" id="BAABUK010000007">
    <property type="protein sequence ID" value="GAA5810389.1"/>
    <property type="molecule type" value="Genomic_DNA"/>
</dbReference>
<dbReference type="InterPro" id="IPR001202">
    <property type="entry name" value="WW_dom"/>
</dbReference>
<dbReference type="PROSITE" id="PS50237">
    <property type="entry name" value="HECT"/>
    <property type="match status" value="1"/>
</dbReference>
<dbReference type="Gene3D" id="2.60.40.150">
    <property type="entry name" value="C2 domain"/>
    <property type="match status" value="1"/>
</dbReference>
<dbReference type="Gene3D" id="3.90.1750.10">
    <property type="entry name" value="Hect, E3 ligase catalytic domains"/>
    <property type="match status" value="1"/>
</dbReference>
<comment type="subcellular location">
    <subcellularLocation>
        <location evidence="2">Cytoplasm</location>
    </subcellularLocation>
</comment>
<feature type="compositionally biased region" description="Polar residues" evidence="10">
    <location>
        <begin position="213"/>
        <end position="231"/>
    </location>
</feature>
<dbReference type="PROSITE" id="PS50004">
    <property type="entry name" value="C2"/>
    <property type="match status" value="1"/>
</dbReference>
<feature type="domain" description="HECT" evidence="13">
    <location>
        <begin position="443"/>
        <end position="776"/>
    </location>
</feature>
<dbReference type="InterPro" id="IPR035983">
    <property type="entry name" value="Hect_E3_ubiquitin_ligase"/>
</dbReference>
<proteinExistence type="predicted"/>
<dbReference type="PANTHER" id="PTHR11254">
    <property type="entry name" value="HECT DOMAIN UBIQUITIN-PROTEIN LIGASE"/>
    <property type="match status" value="1"/>
</dbReference>
<evidence type="ECO:0000256" key="6">
    <source>
        <dbReference type="ARBA" id="ARBA00022737"/>
    </source>
</evidence>
<protein>
    <recommendedName>
        <fullName evidence="8">E3 ubiquitin-protein ligase</fullName>
        <ecNumber evidence="8">2.3.2.26</ecNumber>
    </recommendedName>
</protein>
<comment type="catalytic activity">
    <reaction evidence="1 8">
        <text>S-ubiquitinyl-[E2 ubiquitin-conjugating enzyme]-L-cysteine + [acceptor protein]-L-lysine = [E2 ubiquitin-conjugating enzyme]-L-cysteine + N(6)-ubiquitinyl-[acceptor protein]-L-lysine.</text>
        <dbReference type="EC" id="2.3.2.26"/>
    </reaction>
</comment>
<feature type="domain" description="C2" evidence="11">
    <location>
        <begin position="1"/>
        <end position="108"/>
    </location>
</feature>
<dbReference type="InterPro" id="IPR035892">
    <property type="entry name" value="C2_domain_sf"/>
</dbReference>
<dbReference type="InterPro" id="IPR036020">
    <property type="entry name" value="WW_dom_sf"/>
</dbReference>
<dbReference type="InterPro" id="IPR000569">
    <property type="entry name" value="HECT_dom"/>
</dbReference>
<gene>
    <name evidence="14" type="ORF">MFLAVUS_003810</name>
</gene>
<dbReference type="Gene3D" id="2.20.70.10">
    <property type="match status" value="2"/>
</dbReference>
<evidence type="ECO:0000256" key="10">
    <source>
        <dbReference type="SAM" id="MobiDB-lite"/>
    </source>
</evidence>
<dbReference type="InterPro" id="IPR024928">
    <property type="entry name" value="E3_ub_ligase_SMURF1"/>
</dbReference>
<comment type="pathway">
    <text evidence="3 8">Protein modification; protein ubiquitination.</text>
</comment>
<keyword evidence="6" id="KW-0677">Repeat</keyword>
<dbReference type="PANTHER" id="PTHR11254:SF440">
    <property type="entry name" value="E3 UBIQUITIN-PROTEIN LIGASE NEDD-4"/>
    <property type="match status" value="1"/>
</dbReference>
<evidence type="ECO:0000313" key="14">
    <source>
        <dbReference type="EMBL" id="GAA5810389.1"/>
    </source>
</evidence>
<dbReference type="CDD" id="cd00078">
    <property type="entry name" value="HECTc"/>
    <property type="match status" value="1"/>
</dbReference>
<organism evidence="14 15">
    <name type="scientific">Mucor flavus</name>
    <dbReference type="NCBI Taxonomy" id="439312"/>
    <lineage>
        <taxon>Eukaryota</taxon>
        <taxon>Fungi</taxon>
        <taxon>Fungi incertae sedis</taxon>
        <taxon>Mucoromycota</taxon>
        <taxon>Mucoromycotina</taxon>
        <taxon>Mucoromycetes</taxon>
        <taxon>Mucorales</taxon>
        <taxon>Mucorineae</taxon>
        <taxon>Mucoraceae</taxon>
        <taxon>Mucor</taxon>
    </lineage>
</organism>
<dbReference type="PROSITE" id="PS01159">
    <property type="entry name" value="WW_DOMAIN_1"/>
    <property type="match status" value="3"/>
</dbReference>
<evidence type="ECO:0000256" key="9">
    <source>
        <dbReference type="PROSITE-ProRule" id="PRU00104"/>
    </source>
</evidence>
<dbReference type="Gene3D" id="3.30.2160.10">
    <property type="entry name" value="Hect, E3 ligase catalytic domain"/>
    <property type="match status" value="1"/>
</dbReference>
<feature type="domain" description="WW" evidence="12">
    <location>
        <begin position="297"/>
        <end position="330"/>
    </location>
</feature>
<dbReference type="SMART" id="SM00239">
    <property type="entry name" value="C2"/>
    <property type="match status" value="1"/>
</dbReference>
<dbReference type="SUPFAM" id="SSF56204">
    <property type="entry name" value="Hect, E3 ligase catalytic domain"/>
    <property type="match status" value="1"/>
</dbReference>
<evidence type="ECO:0000313" key="15">
    <source>
        <dbReference type="Proteomes" id="UP001473302"/>
    </source>
</evidence>
<evidence type="ECO:0000256" key="1">
    <source>
        <dbReference type="ARBA" id="ARBA00000885"/>
    </source>
</evidence>
<evidence type="ECO:0000259" key="11">
    <source>
        <dbReference type="PROSITE" id="PS50004"/>
    </source>
</evidence>
<dbReference type="SUPFAM" id="SSF49562">
    <property type="entry name" value="C2 domain (Calcium/lipid-binding domain, CaLB)"/>
    <property type="match status" value="1"/>
</dbReference>
<feature type="domain" description="WW" evidence="12">
    <location>
        <begin position="354"/>
        <end position="387"/>
    </location>
</feature>
<dbReference type="Pfam" id="PF00168">
    <property type="entry name" value="C2"/>
    <property type="match status" value="1"/>
</dbReference>
<accession>A0ABP9YU48</accession>